<dbReference type="EMBL" id="AEIU01000074">
    <property type="protein sequence ID" value="EFP96539.1"/>
    <property type="molecule type" value="Genomic_DNA"/>
</dbReference>
<protein>
    <submittedName>
        <fullName evidence="1">Uncharacterized protein</fullName>
    </submittedName>
</protein>
<dbReference type="AlphaFoldDB" id="E3BKF4"/>
<sequence length="63" mass="7621">MWFKFFGLIGVNALVRRHLNDPVNWVAFIRNNELDKKTQIWWRDSLELPHLFDYEICDNQAAD</sequence>
<evidence type="ECO:0000313" key="1">
    <source>
        <dbReference type="EMBL" id="EFP96539.1"/>
    </source>
</evidence>
<gene>
    <name evidence="1" type="ORF">VIBC2010_05164</name>
</gene>
<reference evidence="1 2" key="1">
    <citation type="journal article" date="2012" name="Int. J. Syst. Evol. Microbiol.">
        <title>Vibrio caribbeanicus sp. nov., isolated from the marine sponge Scleritoderma cyanea.</title>
        <authorList>
            <person name="Hoffmann M."/>
            <person name="Monday S.R."/>
            <person name="Allard M.W."/>
            <person name="Strain E.A."/>
            <person name="Whittaker P."/>
            <person name="Naum M."/>
            <person name="McCarthy P.J."/>
            <person name="Lopez J.V."/>
            <person name="Fischer M."/>
            <person name="Brown E.W."/>
        </authorList>
    </citation>
    <scope>NUCLEOTIDE SEQUENCE [LARGE SCALE GENOMIC DNA]</scope>
    <source>
        <strain evidence="1 2">ATCC BAA-2122</strain>
    </source>
</reference>
<accession>E3BKF4</accession>
<dbReference type="RefSeq" id="WP_009601520.1">
    <property type="nucleotide sequence ID" value="NZ_AEIU01000074.1"/>
</dbReference>
<evidence type="ECO:0000313" key="2">
    <source>
        <dbReference type="Proteomes" id="UP000002943"/>
    </source>
</evidence>
<dbReference type="Proteomes" id="UP000002943">
    <property type="component" value="Unassembled WGS sequence"/>
</dbReference>
<comment type="caution">
    <text evidence="1">The sequence shown here is derived from an EMBL/GenBank/DDBJ whole genome shotgun (WGS) entry which is preliminary data.</text>
</comment>
<keyword evidence="2" id="KW-1185">Reference proteome</keyword>
<proteinExistence type="predicted"/>
<organism evidence="1 2">
    <name type="scientific">Vibrio caribbeanicus ATCC BAA-2122</name>
    <dbReference type="NCBI Taxonomy" id="796620"/>
    <lineage>
        <taxon>Bacteria</taxon>
        <taxon>Pseudomonadati</taxon>
        <taxon>Pseudomonadota</taxon>
        <taxon>Gammaproteobacteria</taxon>
        <taxon>Vibrionales</taxon>
        <taxon>Vibrionaceae</taxon>
        <taxon>Vibrio</taxon>
    </lineage>
</organism>
<name>E3BKF4_9VIBR</name>